<gene>
    <name evidence="5" type="ORF">FH608_005705</name>
</gene>
<accession>A0A5C4WTR7</accession>
<accession>A0A5P9YI81</accession>
<evidence type="ECO:0000313" key="5">
    <source>
        <dbReference type="EMBL" id="KAB8196268.1"/>
    </source>
</evidence>
<evidence type="ECO:0000256" key="1">
    <source>
        <dbReference type="ARBA" id="ARBA00004141"/>
    </source>
</evidence>
<comment type="subcellular location">
    <subcellularLocation>
        <location evidence="1">Membrane</location>
        <topology evidence="1">Multi-pass membrane protein</topology>
    </subcellularLocation>
</comment>
<dbReference type="GO" id="GO:0004671">
    <property type="term" value="F:protein C-terminal S-isoprenylcysteine carboxyl O-methyltransferase activity"/>
    <property type="evidence" value="ECO:0007669"/>
    <property type="project" value="InterPro"/>
</dbReference>
<keyword evidence="4" id="KW-0472">Membrane</keyword>
<dbReference type="InterPro" id="IPR007269">
    <property type="entry name" value="ICMT_MeTrfase"/>
</dbReference>
<comment type="caution">
    <text evidence="5">The sequence shown here is derived from an EMBL/GenBank/DDBJ whole genome shotgun (WGS) entry which is preliminary data.</text>
</comment>
<keyword evidence="3" id="KW-1133">Transmembrane helix</keyword>
<evidence type="ECO:0000256" key="3">
    <source>
        <dbReference type="ARBA" id="ARBA00022989"/>
    </source>
</evidence>
<name>A0A5C4WTR7_9ACTN</name>
<dbReference type="Proteomes" id="UP000312512">
    <property type="component" value="Unassembled WGS sequence"/>
</dbReference>
<dbReference type="PANTHER" id="PTHR43847:SF1">
    <property type="entry name" value="BLL3993 PROTEIN"/>
    <property type="match status" value="1"/>
</dbReference>
<organism evidence="5 6">
    <name type="scientific">Nonomuraea phyllanthi</name>
    <dbReference type="NCBI Taxonomy" id="2219224"/>
    <lineage>
        <taxon>Bacteria</taxon>
        <taxon>Bacillati</taxon>
        <taxon>Actinomycetota</taxon>
        <taxon>Actinomycetes</taxon>
        <taxon>Streptosporangiales</taxon>
        <taxon>Streptosporangiaceae</taxon>
        <taxon>Nonomuraea</taxon>
    </lineage>
</organism>
<dbReference type="OrthoDB" id="9789029at2"/>
<dbReference type="PANTHER" id="PTHR43847">
    <property type="entry name" value="BLL3993 PROTEIN"/>
    <property type="match status" value="1"/>
</dbReference>
<protein>
    <submittedName>
        <fullName evidence="5">DUF1295 domain-containing protein</fullName>
    </submittedName>
</protein>
<dbReference type="InterPro" id="IPR052527">
    <property type="entry name" value="Metal_cation-efflux_comp"/>
</dbReference>
<dbReference type="AlphaFoldDB" id="A0A5C4WTR7"/>
<keyword evidence="6" id="KW-1185">Reference proteome</keyword>
<sequence>MPITNWLAIAGLLLWLGFEIALRRRAAADGPDDRGGDRGSTLLLVAAYNVAIVLIVVLGLLGVGWLPVEVRWVGVGMMAAGLGLRAWGMITLGAYYTRTLHVTGGQHVVTSGPYRMIRHPGYAGSLLVWTGCCVGCGNWMAFAVVGALMLVAYGWRIRSEELLLVDRFGDEYATYRGHTARLVPFVY</sequence>
<reference evidence="5 6" key="1">
    <citation type="submission" date="2019-10" db="EMBL/GenBank/DDBJ databases">
        <title>Nonomuraea sp. nov., isolated from Phyllanthus amarus.</title>
        <authorList>
            <person name="Klykleung N."/>
            <person name="Tanasupawat S."/>
        </authorList>
    </citation>
    <scope>NUCLEOTIDE SEQUENCE [LARGE SCALE GENOMIC DNA]</scope>
    <source>
        <strain evidence="5 6">PA1-10</strain>
    </source>
</reference>
<dbReference type="Pfam" id="PF04140">
    <property type="entry name" value="ICMT"/>
    <property type="match status" value="1"/>
</dbReference>
<evidence type="ECO:0000256" key="2">
    <source>
        <dbReference type="ARBA" id="ARBA00022692"/>
    </source>
</evidence>
<dbReference type="RefSeq" id="WP_139629167.1">
    <property type="nucleotide sequence ID" value="NZ_CP045572.1"/>
</dbReference>
<keyword evidence="2" id="KW-0812">Transmembrane</keyword>
<evidence type="ECO:0000256" key="4">
    <source>
        <dbReference type="ARBA" id="ARBA00023136"/>
    </source>
</evidence>
<dbReference type="EMBL" id="VDLX02000002">
    <property type="protein sequence ID" value="KAB8196268.1"/>
    <property type="molecule type" value="Genomic_DNA"/>
</dbReference>
<dbReference type="GO" id="GO:0016020">
    <property type="term" value="C:membrane"/>
    <property type="evidence" value="ECO:0007669"/>
    <property type="project" value="UniProtKB-SubCell"/>
</dbReference>
<dbReference type="Gene3D" id="1.20.120.1630">
    <property type="match status" value="1"/>
</dbReference>
<evidence type="ECO:0000313" key="6">
    <source>
        <dbReference type="Proteomes" id="UP000312512"/>
    </source>
</evidence>
<proteinExistence type="predicted"/>